<evidence type="ECO:0000313" key="2">
    <source>
        <dbReference type="EMBL" id="CCH43909.1"/>
    </source>
</evidence>
<evidence type="ECO:0000256" key="1">
    <source>
        <dbReference type="SAM" id="MobiDB-lite"/>
    </source>
</evidence>
<dbReference type="HOGENOM" id="CLU_1595841_0_0_1"/>
<dbReference type="AlphaFoldDB" id="K0KRI8"/>
<comment type="caution">
    <text evidence="2">The sequence shown here is derived from an EMBL/GenBank/DDBJ whole genome shotgun (WGS) entry which is preliminary data.</text>
</comment>
<feature type="region of interest" description="Disordered" evidence="1">
    <location>
        <begin position="105"/>
        <end position="137"/>
    </location>
</feature>
<gene>
    <name evidence="2" type="ORF">BN7_3464</name>
</gene>
<name>K0KRI8_WICCF</name>
<reference evidence="2 3" key="1">
    <citation type="journal article" date="2012" name="Eukaryot. Cell">
        <title>Draft genome sequence of Wickerhamomyces ciferrii NRRL Y-1031 F-60-10.</title>
        <authorList>
            <person name="Schneider J."/>
            <person name="Andrea H."/>
            <person name="Blom J."/>
            <person name="Jaenicke S."/>
            <person name="Ruckert C."/>
            <person name="Schorsch C."/>
            <person name="Szczepanowski R."/>
            <person name="Farwick M."/>
            <person name="Goesmann A."/>
            <person name="Puhler A."/>
            <person name="Schaffer S."/>
            <person name="Tauch A."/>
            <person name="Kohler T."/>
            <person name="Brinkrolf K."/>
        </authorList>
    </citation>
    <scope>NUCLEOTIDE SEQUENCE [LARGE SCALE GENOMIC DNA]</scope>
    <source>
        <strain evidence="3">ATCC 14091 / BCRC 22168 / CBS 111 / JCM 3599 / NBRC 0793 / NRRL Y-1031 F-60-10</strain>
    </source>
</reference>
<dbReference type="EMBL" id="CAIF01000096">
    <property type="protein sequence ID" value="CCH43909.1"/>
    <property type="molecule type" value="Genomic_DNA"/>
</dbReference>
<dbReference type="Proteomes" id="UP000009328">
    <property type="component" value="Unassembled WGS sequence"/>
</dbReference>
<organism evidence="2 3">
    <name type="scientific">Wickerhamomyces ciferrii (strain ATCC 14091 / BCRC 22168 / CBS 111 / JCM 3599 / NBRC 0793 / NRRL Y-1031 F-60-10)</name>
    <name type="common">Yeast</name>
    <name type="synonym">Pichia ciferrii</name>
    <dbReference type="NCBI Taxonomy" id="1206466"/>
    <lineage>
        <taxon>Eukaryota</taxon>
        <taxon>Fungi</taxon>
        <taxon>Dikarya</taxon>
        <taxon>Ascomycota</taxon>
        <taxon>Saccharomycotina</taxon>
        <taxon>Saccharomycetes</taxon>
        <taxon>Phaffomycetales</taxon>
        <taxon>Wickerhamomycetaceae</taxon>
        <taxon>Wickerhamomyces</taxon>
    </lineage>
</organism>
<protein>
    <submittedName>
        <fullName evidence="2">Uncharacterized protein</fullName>
    </submittedName>
</protein>
<evidence type="ECO:0000313" key="3">
    <source>
        <dbReference type="Proteomes" id="UP000009328"/>
    </source>
</evidence>
<sequence>MSLLTDSNIVASITNPAVKAQESSVSGGFDLSSGANALSSFGSGVSAGISSAGDEISSNFYSNLHIVTDSSSLAAAVSSDASGVSHFVSSVGSDVSSAGSHISKAASSSGVLGGGLDDDSSSSSGKSSSSSKSNAQHSYGNSYLINQDKKNWKFVVIPLMILLPLAL</sequence>
<dbReference type="InParanoid" id="K0KRI8"/>
<accession>K0KRI8</accession>
<keyword evidence="3" id="KW-1185">Reference proteome</keyword>
<proteinExistence type="predicted"/>
<feature type="compositionally biased region" description="Low complexity" evidence="1">
    <location>
        <begin position="121"/>
        <end position="133"/>
    </location>
</feature>